<dbReference type="AlphaFoldDB" id="A0A8D8I803"/>
<organism evidence="1">
    <name type="scientific">Culex pipiens</name>
    <name type="common">House mosquito</name>
    <dbReference type="NCBI Taxonomy" id="7175"/>
    <lineage>
        <taxon>Eukaryota</taxon>
        <taxon>Metazoa</taxon>
        <taxon>Ecdysozoa</taxon>
        <taxon>Arthropoda</taxon>
        <taxon>Hexapoda</taxon>
        <taxon>Insecta</taxon>
        <taxon>Pterygota</taxon>
        <taxon>Neoptera</taxon>
        <taxon>Endopterygota</taxon>
        <taxon>Diptera</taxon>
        <taxon>Nematocera</taxon>
        <taxon>Culicoidea</taxon>
        <taxon>Culicidae</taxon>
        <taxon>Culicinae</taxon>
        <taxon>Culicini</taxon>
        <taxon>Culex</taxon>
        <taxon>Culex</taxon>
    </lineage>
</organism>
<protein>
    <submittedName>
        <fullName evidence="1">(northern house mosquito) hypothetical protein</fullName>
    </submittedName>
</protein>
<dbReference type="EMBL" id="HBUE01344500">
    <property type="protein sequence ID" value="CAG6600036.1"/>
    <property type="molecule type" value="Transcribed_RNA"/>
</dbReference>
<proteinExistence type="predicted"/>
<reference evidence="1" key="1">
    <citation type="submission" date="2021-05" db="EMBL/GenBank/DDBJ databases">
        <authorList>
            <person name="Alioto T."/>
            <person name="Alioto T."/>
            <person name="Gomez Garrido J."/>
        </authorList>
    </citation>
    <scope>NUCLEOTIDE SEQUENCE</scope>
</reference>
<dbReference type="EMBL" id="HBUE01237567">
    <property type="protein sequence ID" value="CAG6547833.1"/>
    <property type="molecule type" value="Transcribed_RNA"/>
</dbReference>
<dbReference type="EMBL" id="HBUE01035830">
    <property type="protein sequence ID" value="CAG6458685.1"/>
    <property type="molecule type" value="Transcribed_RNA"/>
</dbReference>
<evidence type="ECO:0000313" key="1">
    <source>
        <dbReference type="EMBL" id="CAG6547833.1"/>
    </source>
</evidence>
<name>A0A8D8I803_CULPI</name>
<accession>A0A8D8I803</accession>
<sequence length="112" mass="11271">MGALNVFRTSSSDTVSSLGVTITGAAFGNRRLFTSRLIGFDGGGLRGEVGAATKSLGNGGHAGMGLLGSSAIPNGRFGPSFFVVGCCYRGLVKDLLCVVSSTESAALCCTQT</sequence>